<protein>
    <recommendedName>
        <fullName evidence="13">Neprilysin</fullName>
    </recommendedName>
</protein>
<dbReference type="EMBL" id="CAJNRE010000015">
    <property type="protein sequence ID" value="CAF1903175.1"/>
    <property type="molecule type" value="Genomic_DNA"/>
</dbReference>
<evidence type="ECO:0000256" key="1">
    <source>
        <dbReference type="ARBA" id="ARBA00001947"/>
    </source>
</evidence>
<dbReference type="PANTHER" id="PTHR11733:SF133">
    <property type="entry name" value="PHOSPHATE-REGULATING NEUTRAL ENDOPEPTIDASE PHEX"/>
    <property type="match status" value="1"/>
</dbReference>
<keyword evidence="6" id="KW-0482">Metalloprotease</keyword>
<dbReference type="CDD" id="cd08662">
    <property type="entry name" value="M13"/>
    <property type="match status" value="1"/>
</dbReference>
<keyword evidence="5" id="KW-0862">Zinc</keyword>
<dbReference type="InterPro" id="IPR000718">
    <property type="entry name" value="Peptidase_M13"/>
</dbReference>
<dbReference type="PANTHER" id="PTHR11733">
    <property type="entry name" value="ZINC METALLOPROTEASE FAMILY M13 NEPRILYSIN-RELATED"/>
    <property type="match status" value="1"/>
</dbReference>
<dbReference type="AlphaFoldDB" id="A0A814WPF4"/>
<dbReference type="Gene3D" id="3.40.390.10">
    <property type="entry name" value="Collagenase (Catalytic Domain)"/>
    <property type="match status" value="1"/>
</dbReference>
<reference evidence="10" key="1">
    <citation type="submission" date="2021-02" db="EMBL/GenBank/DDBJ databases">
        <authorList>
            <person name="Nowell W R."/>
        </authorList>
    </citation>
    <scope>NUCLEOTIDE SEQUENCE</scope>
</reference>
<dbReference type="GO" id="GO:0004222">
    <property type="term" value="F:metalloendopeptidase activity"/>
    <property type="evidence" value="ECO:0007669"/>
    <property type="project" value="InterPro"/>
</dbReference>
<dbReference type="GO" id="GO:0016485">
    <property type="term" value="P:protein processing"/>
    <property type="evidence" value="ECO:0007669"/>
    <property type="project" value="TreeGrafter"/>
</dbReference>
<comment type="caution">
    <text evidence="10">The sequence shown here is derived from an EMBL/GenBank/DDBJ whole genome shotgun (WGS) entry which is preliminary data.</text>
</comment>
<evidence type="ECO:0000256" key="7">
    <source>
        <dbReference type="SAM" id="MobiDB-lite"/>
    </source>
</evidence>
<evidence type="ECO:0000259" key="9">
    <source>
        <dbReference type="Pfam" id="PF05649"/>
    </source>
</evidence>
<dbReference type="Pfam" id="PF01431">
    <property type="entry name" value="Peptidase_M13"/>
    <property type="match status" value="1"/>
</dbReference>
<keyword evidence="2" id="KW-0645">Protease</keyword>
<comment type="cofactor">
    <cofactor evidence="1">
        <name>Zn(2+)</name>
        <dbReference type="ChEBI" id="CHEBI:29105"/>
    </cofactor>
</comment>
<sequence length="748" mass="84608">MASKLIAILLFVFLGVFFALTIVFAALYGVERNKTKSPPSTTAPTNSTGTDLPGTTTQVPSQNNVCLTPYCVKAANYLLQSIDKTANPCENFFEFACGTWLKNNRIPDDAGSVDTFNGLRNQLDVNVVDMLTLPVPNELNNVQSINSARLLYTSCINETALVLEAESALLNFVDNELGGWPILQGSSWNESSFDLANLMYKLREYNQNIVFGFSTSTDEKNSSAYFIQLYQSDLALEQRSNYVNVTKLTDAYEKLIQDIASALTTDTTMVVSDARDIFDFEKNISVHHWTPAEERARQNETVRTTIGNLTELLNTTFDFKSYIEQIYALSNVPLNDDDTISVSELDFIRNASAILDAAPPRAIQNYFVWRFIMNRISDMSKRIRNIKEPFDEAFRGTVAQRPRSITCGNTVNNYMGFAISKIYIRQYFDESARNESVEMIKNIRSTFIDMLKNSTWIDEVSKNRSMEKALAIDEKIGYPEYMASSNLTEIENMYKDYVFTSSYIENILKVLQLRSNESLRTLRDPVDRKAWGPSPPTTVNAFYSPSKNQIIFPGGILQSPFFDKNAPKYLNYGGIGVVIGHEITHGFDDSGRQFDKDGNRISWWTQATIDEFTNRKQCIIDQYSNYLVTQINQTLNGNQTQGENIADNGGIKESFYAYQKWATANVQSNQKLPGLEKYSPEQMFFMNYGQIWCTKMTDANALNRILTGVHSPGEFRIRGPTSNFDEFDRVFGCTPGQGNSQLNKCAVW</sequence>
<dbReference type="InterPro" id="IPR018497">
    <property type="entry name" value="Peptidase_M13_C"/>
</dbReference>
<feature type="compositionally biased region" description="Low complexity" evidence="7">
    <location>
        <begin position="36"/>
        <end position="50"/>
    </location>
</feature>
<keyword evidence="3" id="KW-0479">Metal-binding</keyword>
<evidence type="ECO:0008006" key="13">
    <source>
        <dbReference type="Google" id="ProtNLM"/>
    </source>
</evidence>
<evidence type="ECO:0000256" key="4">
    <source>
        <dbReference type="ARBA" id="ARBA00022801"/>
    </source>
</evidence>
<dbReference type="Proteomes" id="UP000663824">
    <property type="component" value="Unassembled WGS sequence"/>
</dbReference>
<evidence type="ECO:0000259" key="8">
    <source>
        <dbReference type="Pfam" id="PF01431"/>
    </source>
</evidence>
<organism evidence="10 12">
    <name type="scientific">Rotaria magnacalcarata</name>
    <dbReference type="NCBI Taxonomy" id="392030"/>
    <lineage>
        <taxon>Eukaryota</taxon>
        <taxon>Metazoa</taxon>
        <taxon>Spiralia</taxon>
        <taxon>Gnathifera</taxon>
        <taxon>Rotifera</taxon>
        <taxon>Eurotatoria</taxon>
        <taxon>Bdelloidea</taxon>
        <taxon>Philodinida</taxon>
        <taxon>Philodinidae</taxon>
        <taxon>Rotaria</taxon>
    </lineage>
</organism>
<feature type="domain" description="Peptidase M13 C-terminal" evidence="8">
    <location>
        <begin position="540"/>
        <end position="741"/>
    </location>
</feature>
<dbReference type="Gene3D" id="1.10.1380.10">
    <property type="entry name" value="Neutral endopeptidase , domain2"/>
    <property type="match status" value="1"/>
</dbReference>
<dbReference type="EMBL" id="CAJNOV010005305">
    <property type="protein sequence ID" value="CAF1204384.1"/>
    <property type="molecule type" value="Genomic_DNA"/>
</dbReference>
<dbReference type="InterPro" id="IPR024079">
    <property type="entry name" value="MetalloPept_cat_dom_sf"/>
</dbReference>
<dbReference type="InterPro" id="IPR042089">
    <property type="entry name" value="Peptidase_M13_dom_2"/>
</dbReference>
<keyword evidence="4" id="KW-0378">Hydrolase</keyword>
<feature type="region of interest" description="Disordered" evidence="7">
    <location>
        <begin position="34"/>
        <end position="58"/>
    </location>
</feature>
<accession>A0A814WPF4</accession>
<evidence type="ECO:0000313" key="10">
    <source>
        <dbReference type="EMBL" id="CAF1204384.1"/>
    </source>
</evidence>
<evidence type="ECO:0000256" key="5">
    <source>
        <dbReference type="ARBA" id="ARBA00022833"/>
    </source>
</evidence>
<dbReference type="Pfam" id="PF05649">
    <property type="entry name" value="Peptidase_M13_N"/>
    <property type="match status" value="1"/>
</dbReference>
<feature type="domain" description="Peptidase M13 N-terminal" evidence="9">
    <location>
        <begin position="88"/>
        <end position="479"/>
    </location>
</feature>
<evidence type="ECO:0000256" key="2">
    <source>
        <dbReference type="ARBA" id="ARBA00022670"/>
    </source>
</evidence>
<evidence type="ECO:0000313" key="12">
    <source>
        <dbReference type="Proteomes" id="UP000663855"/>
    </source>
</evidence>
<dbReference type="GO" id="GO:0005886">
    <property type="term" value="C:plasma membrane"/>
    <property type="evidence" value="ECO:0007669"/>
    <property type="project" value="TreeGrafter"/>
</dbReference>
<evidence type="ECO:0000313" key="11">
    <source>
        <dbReference type="EMBL" id="CAF1903175.1"/>
    </source>
</evidence>
<dbReference type="Proteomes" id="UP000663855">
    <property type="component" value="Unassembled WGS sequence"/>
</dbReference>
<evidence type="ECO:0000256" key="3">
    <source>
        <dbReference type="ARBA" id="ARBA00022723"/>
    </source>
</evidence>
<dbReference type="InterPro" id="IPR008753">
    <property type="entry name" value="Peptidase_M13_N"/>
</dbReference>
<name>A0A814WPF4_9BILA</name>
<evidence type="ECO:0000256" key="6">
    <source>
        <dbReference type="ARBA" id="ARBA00023049"/>
    </source>
</evidence>
<dbReference type="SUPFAM" id="SSF55486">
    <property type="entry name" value="Metalloproteases ('zincins'), catalytic domain"/>
    <property type="match status" value="1"/>
</dbReference>
<dbReference type="PROSITE" id="PS51885">
    <property type="entry name" value="NEPRILYSIN"/>
    <property type="match status" value="1"/>
</dbReference>
<dbReference type="PRINTS" id="PR00786">
    <property type="entry name" value="NEPRILYSIN"/>
</dbReference>
<gene>
    <name evidence="10" type="ORF">CJN711_LOCUS12186</name>
    <name evidence="11" type="ORF">MBJ925_LOCUS246</name>
</gene>
<proteinExistence type="predicted"/>
<dbReference type="GO" id="GO:0046872">
    <property type="term" value="F:metal ion binding"/>
    <property type="evidence" value="ECO:0007669"/>
    <property type="project" value="UniProtKB-KW"/>
</dbReference>